<dbReference type="AlphaFoldDB" id="A0A6V7UUY3"/>
<proteinExistence type="predicted"/>
<dbReference type="Proteomes" id="UP000580250">
    <property type="component" value="Unassembled WGS sequence"/>
</dbReference>
<evidence type="ECO:0000313" key="2">
    <source>
        <dbReference type="EMBL" id="CAD2166216.1"/>
    </source>
</evidence>
<protein>
    <submittedName>
        <fullName evidence="2">Uncharacterized protein</fullName>
    </submittedName>
</protein>
<feature type="region of interest" description="Disordered" evidence="1">
    <location>
        <begin position="21"/>
        <end position="46"/>
    </location>
</feature>
<organism evidence="2 3">
    <name type="scientific">Meloidogyne enterolobii</name>
    <name type="common">Root-knot nematode worm</name>
    <name type="synonym">Meloidogyne mayaguensis</name>
    <dbReference type="NCBI Taxonomy" id="390850"/>
    <lineage>
        <taxon>Eukaryota</taxon>
        <taxon>Metazoa</taxon>
        <taxon>Ecdysozoa</taxon>
        <taxon>Nematoda</taxon>
        <taxon>Chromadorea</taxon>
        <taxon>Rhabditida</taxon>
        <taxon>Tylenchina</taxon>
        <taxon>Tylenchomorpha</taxon>
        <taxon>Tylenchoidea</taxon>
        <taxon>Meloidogynidae</taxon>
        <taxon>Meloidogyninae</taxon>
        <taxon>Meloidogyne</taxon>
    </lineage>
</organism>
<name>A0A6V7UUY3_MELEN</name>
<dbReference type="EMBL" id="CAJEWN010000116">
    <property type="protein sequence ID" value="CAD2166216.1"/>
    <property type="molecule type" value="Genomic_DNA"/>
</dbReference>
<accession>A0A6V7UUY3</accession>
<evidence type="ECO:0000256" key="1">
    <source>
        <dbReference type="SAM" id="MobiDB-lite"/>
    </source>
</evidence>
<sequence length="46" mass="5389">MKLLRQLLNQLNVVFYTNNKEKQGFPNSYKSCNKRKEGSGNKGRKE</sequence>
<reference evidence="2 3" key="1">
    <citation type="submission" date="2020-08" db="EMBL/GenBank/DDBJ databases">
        <authorList>
            <person name="Koutsovoulos G."/>
            <person name="Danchin GJ E."/>
        </authorList>
    </citation>
    <scope>NUCLEOTIDE SEQUENCE [LARGE SCALE GENOMIC DNA]</scope>
</reference>
<evidence type="ECO:0000313" key="3">
    <source>
        <dbReference type="Proteomes" id="UP000580250"/>
    </source>
</evidence>
<comment type="caution">
    <text evidence="2">The sequence shown here is derived from an EMBL/GenBank/DDBJ whole genome shotgun (WGS) entry which is preliminary data.</text>
</comment>
<gene>
    <name evidence="2" type="ORF">MENT_LOCUS17674</name>
</gene>